<gene>
    <name evidence="1" type="ORF">T4E_9508</name>
</gene>
<name>A0A0V0XUL6_TRIPS</name>
<organism evidence="1 2">
    <name type="scientific">Trichinella pseudospiralis</name>
    <name type="common">Parasitic roundworm</name>
    <dbReference type="NCBI Taxonomy" id="6337"/>
    <lineage>
        <taxon>Eukaryota</taxon>
        <taxon>Metazoa</taxon>
        <taxon>Ecdysozoa</taxon>
        <taxon>Nematoda</taxon>
        <taxon>Enoplea</taxon>
        <taxon>Dorylaimia</taxon>
        <taxon>Trichinellida</taxon>
        <taxon>Trichinellidae</taxon>
        <taxon>Trichinella</taxon>
    </lineage>
</organism>
<evidence type="ECO:0000313" key="2">
    <source>
        <dbReference type="Proteomes" id="UP000054815"/>
    </source>
</evidence>
<comment type="caution">
    <text evidence="1">The sequence shown here is derived from an EMBL/GenBank/DDBJ whole genome shotgun (WGS) entry which is preliminary data.</text>
</comment>
<dbReference type="AlphaFoldDB" id="A0A0V0XUL6"/>
<protein>
    <submittedName>
        <fullName evidence="1">Uncharacterized protein</fullName>
    </submittedName>
</protein>
<dbReference type="EMBL" id="JYDU01000132">
    <property type="protein sequence ID" value="KRX91645.1"/>
    <property type="molecule type" value="Genomic_DNA"/>
</dbReference>
<proteinExistence type="predicted"/>
<dbReference type="Proteomes" id="UP000054815">
    <property type="component" value="Unassembled WGS sequence"/>
</dbReference>
<sequence>MKRCLVNDILHCPWEQVATAISEQDQLHADRQFVSIDELLAHCVHQRKYVTHWIGRHLAERDSQKAVPDVAVRINHCLQSGHWFRNPGIVTVDQQKVVLLLGRIPAAQWRAHHDRLHQRQTELGMTGRFTLVRCSGW</sequence>
<accession>A0A0V0XUL6</accession>
<reference evidence="1 2" key="1">
    <citation type="submission" date="2015-01" db="EMBL/GenBank/DDBJ databases">
        <title>Evolution of Trichinella species and genotypes.</title>
        <authorList>
            <person name="Korhonen P.K."/>
            <person name="Edoardo P."/>
            <person name="Giuseppe L.R."/>
            <person name="Gasser R.B."/>
        </authorList>
    </citation>
    <scope>NUCLEOTIDE SEQUENCE [LARGE SCALE GENOMIC DNA]</scope>
    <source>
        <strain evidence="1">ISS141</strain>
    </source>
</reference>
<evidence type="ECO:0000313" key="1">
    <source>
        <dbReference type="EMBL" id="KRX91645.1"/>
    </source>
</evidence>